<evidence type="ECO:0000313" key="6">
    <source>
        <dbReference type="Proteomes" id="UP000612585"/>
    </source>
</evidence>
<accession>A0A8J3ZHF9</accession>
<dbReference type="EMBL" id="BOPG01000085">
    <property type="protein sequence ID" value="GIJ62977.1"/>
    <property type="molecule type" value="Genomic_DNA"/>
</dbReference>
<dbReference type="PANTHER" id="PTHR32305:SF17">
    <property type="entry name" value="TRNA NUCLEASE WAPA"/>
    <property type="match status" value="1"/>
</dbReference>
<dbReference type="SMART" id="SM00306">
    <property type="entry name" value="HintN"/>
    <property type="match status" value="1"/>
</dbReference>
<feature type="chain" id="PRO_5035290103" evidence="3">
    <location>
        <begin position="36"/>
        <end position="2337"/>
    </location>
</feature>
<evidence type="ECO:0000256" key="2">
    <source>
        <dbReference type="SAM" id="MobiDB-lite"/>
    </source>
</evidence>
<comment type="caution">
    <text evidence="5">The sequence shown here is derived from an EMBL/GenBank/DDBJ whole genome shotgun (WGS) entry which is preliminary data.</text>
</comment>
<dbReference type="InterPro" id="IPR022385">
    <property type="entry name" value="Rhs_assc_core"/>
</dbReference>
<dbReference type="Pfam" id="PF07591">
    <property type="entry name" value="PT-HINT"/>
    <property type="match status" value="1"/>
</dbReference>
<dbReference type="Gene3D" id="2.170.16.10">
    <property type="entry name" value="Hedgehog/Intein (Hint) domain"/>
    <property type="match status" value="1"/>
</dbReference>
<proteinExistence type="predicted"/>
<feature type="region of interest" description="Disordered" evidence="2">
    <location>
        <begin position="1854"/>
        <end position="1886"/>
    </location>
</feature>
<dbReference type="RefSeq" id="WP_204008946.1">
    <property type="nucleotide sequence ID" value="NZ_BOPG01000085.1"/>
</dbReference>
<feature type="signal peptide" evidence="3">
    <location>
        <begin position="1"/>
        <end position="35"/>
    </location>
</feature>
<dbReference type="InterPro" id="IPR050708">
    <property type="entry name" value="T6SS_VgrG/RHS"/>
</dbReference>
<evidence type="ECO:0000256" key="3">
    <source>
        <dbReference type="SAM" id="SignalP"/>
    </source>
</evidence>
<evidence type="ECO:0000256" key="1">
    <source>
        <dbReference type="ARBA" id="ARBA00022737"/>
    </source>
</evidence>
<dbReference type="SUPFAM" id="SSF51294">
    <property type="entry name" value="Hedgehog/intein (Hint) domain"/>
    <property type="match status" value="1"/>
</dbReference>
<evidence type="ECO:0000259" key="4">
    <source>
        <dbReference type="SMART" id="SM00306"/>
    </source>
</evidence>
<keyword evidence="6" id="KW-1185">Reference proteome</keyword>
<name>A0A8J3ZHF9_9ACTN</name>
<keyword evidence="1" id="KW-0677">Repeat</keyword>
<feature type="compositionally biased region" description="Gly residues" evidence="2">
    <location>
        <begin position="1860"/>
        <end position="1874"/>
    </location>
</feature>
<dbReference type="Gene3D" id="2.180.10.10">
    <property type="entry name" value="RHS repeat-associated core"/>
    <property type="match status" value="2"/>
</dbReference>
<protein>
    <submittedName>
        <fullName evidence="5">Type IV secretion protein Rhs</fullName>
    </submittedName>
</protein>
<feature type="compositionally biased region" description="Polar residues" evidence="2">
    <location>
        <begin position="794"/>
        <end position="804"/>
    </location>
</feature>
<evidence type="ECO:0000313" key="5">
    <source>
        <dbReference type="EMBL" id="GIJ62977.1"/>
    </source>
</evidence>
<feature type="domain" description="Hint" evidence="4">
    <location>
        <begin position="2060"/>
        <end position="2162"/>
    </location>
</feature>
<organism evidence="5 6">
    <name type="scientific">Virgisporangium aurantiacum</name>
    <dbReference type="NCBI Taxonomy" id="175570"/>
    <lineage>
        <taxon>Bacteria</taxon>
        <taxon>Bacillati</taxon>
        <taxon>Actinomycetota</taxon>
        <taxon>Actinomycetes</taxon>
        <taxon>Micromonosporales</taxon>
        <taxon>Micromonosporaceae</taxon>
        <taxon>Virgisporangium</taxon>
    </lineage>
</organism>
<dbReference type="PROSITE" id="PS50818">
    <property type="entry name" value="INTEIN_C_TER"/>
    <property type="match status" value="1"/>
</dbReference>
<dbReference type="InterPro" id="IPR030934">
    <property type="entry name" value="Intein_C"/>
</dbReference>
<dbReference type="CDD" id="cd00081">
    <property type="entry name" value="Hint"/>
    <property type="match status" value="1"/>
</dbReference>
<dbReference type="InterPro" id="IPR003587">
    <property type="entry name" value="Hint_dom_N"/>
</dbReference>
<gene>
    <name evidence="5" type="ORF">Vau01_104930</name>
</gene>
<keyword evidence="3" id="KW-0732">Signal</keyword>
<dbReference type="InterPro" id="IPR036844">
    <property type="entry name" value="Hint_dom_sf"/>
</dbReference>
<dbReference type="Pfam" id="PF05593">
    <property type="entry name" value="RHS_repeat"/>
    <property type="match status" value="2"/>
</dbReference>
<dbReference type="Pfam" id="PF25023">
    <property type="entry name" value="TEN_YD-shell"/>
    <property type="match status" value="1"/>
</dbReference>
<sequence>MRTPSRMIRRAVSTIAVSLPLVLAVSLVGAGPVLAAPVAPSGPPASAKVKPIAVVPVRATVPAVPAYRPASAKPAPAWPGASSTRVSVAPAGQRAAAQAAGPVTVTAAAGAPAAVTVDVLGQADSARAGIRGVLVRLARADGVTGNGRVNVAVSYKDFATAYGGDWSSRLRLVSLPECAVTSPGRPECVGTVLASDNDTVGKVVSADVPVGTPARDESARAGGSTLVALTAGVSGAAGSFAATSLSPSSTWSAGNYAGDFSWSYPMRVPPAVGGPEPSLDLGYSSQSVDGRMAASNNQPTEIGEGFDLSIGGYVERRYRNCWEDRKNGGNNTTKTGDQCWATDNATVNLGGRSLELIQDATDVNRWHPRKADGSRVERRYGAPNGARNGEWWVLTTSSGTQYWFGKNMLPGAPSNKPTGSVWTMPVFGNHVNEPCNQTTYNASWCTQAWRWNLDYVVDPHNNTMSFWYSSNTNHYAKNMVVATPVSYVRGGRLDRVEYGTRVEPDPTTGTDSVFAGNAAARVLLGYGDRCLSNCGTHNETTWPDTPWDLECASATKECLNASPSFWTTNRLSTVTTQVRNSAPNDFRDVERWTLTHGFPDPEDSTRAGLWLEKISHVGLVGGTTAMPDITFEGEPMHNRVDTVDHSPSMNWRRLVGIYTETGGLVQIDYSDPDCVAGTRVPTVPESNTLRCYPVKWTPEGHTTAKTDYFHKYVVDAVTESDLTGGAPRVVNRYTYLGDPAWHFADDDGLLSEDGKTWSSWRGYGRVGTTVGDPGEQTYSETTYFRGMNGDKGPSGTTRSVSVTDSQGGTFVDEDWYAGMVREQRTFNGPGGAEVSGSLSEPWHSAELATRTIAGAKVASRYVDVRTSESRTARDGGRPAQRTRTVKEFDSYGMAVKVDDLGDVDVTGDEQCSTTTYEPRNTTAWIIGLPHGARSYALSCAAAAGTVTADDVVSATRTSYDGQDPGIAPKRGDVTRMEQMTGWANGQPVFSTVARAAFDSHGRTVESWDALNFRSATTYTPASGGPVTQTVDTNALNWTTTSTIEPAWGLSTSTEDVNGLRSSLAYDSLGRLTGVWKPGKTKGVDPADVKYTYTVRRDGATAVTTDRVGPTGAYLTSYTLYDGMLRQRQTQSASPSGGRLLTDTFYDTAGRAVKAYDTYHNTGTPGIDLVGVVAADTIPKQTRTVYDGAGRATDSIFQPYERERWRTHTVHGGDHTTVVPPQGGTATTRFVDARGHTTRARTYMGSTPTGAHADTTYEYNRRGLLSTVTDPAGNRWVFGYDITGRQTTLDDPDSGTLTTTYDAGGRVATSTDARNRKLLYTYDAFGRRTGIYKDALAATNKIVEWIYDQTTLPDQVTKAKGQLTSATRIVGNDRYTVATTGYNLAYQKTGTSISIPMAEGGVGGTYYYNAGYNRDGSANSLGSPETGDLPVESVGFTYTDLGLPNRMTNFLGSAPQASYVSDTRYNALAEPEQLTLYRGLFSETGSRVYRTFKYELETGRLEQVITARDGADPNTVSDITYDYDDVGKVTRIADSPPGATADVQCFRYDGLQRLTGAWTPRSGDCAATPTAAGLGGPAPYRQSWTYDDIGRRLTQTDHSLTSDTQAVTTAYDYPNDGGDQPHTLTGVTRSADGASVTTGYTYDAAGNTLNRPAPGGELQTLTWDHQGHLASTNDPTGETSYVYSATGDRLIRRDAKGKTLYLPDAELRWDRATNSKTCTRFYNFGGTTVAQRTAAGVTWLGGDHHGTQQIAIAEAGQAVTRRYETPFGAERGTPTLWPNEKGFVGGTKDPTGLTHLGAREYDPAIGRFVSIDTIVDFTDPQQMNGYTYANNAPTAASDADGLKVMTDEEWYGNTPTYTSDGTGGGGGGGGGNGGGGKKDGGKGKSKKCGTWDIVCKGKKAATATVNWVDDHKAAIAGFAAGLVVGVGCGFAIGWTGAGAVACGALAGAVGSAVQYAVETKVEGKGEFSWGGLAKQAAVGAVIGAVTGGLGSAGAQGIKAGVSAAVAGQGAKAATKAAGAAAWKEAGEIATGKVTGGALSRGAGSAGAAKAGGGKGGGGGKGCSFTAGATVLMADGSGKPIEKIAVGDLVVASGPDNGTTAQPVTATITGTGDRELVQITVETGGTDGPATITATDNHPFWVLPAGEWVDAKDLQPGQWLQTSAGTRVEIGAVQRAGQAGVTTYNLTVAVTHTYHVLAADQPVLVHNCGGPNCQCSAEGLPSYSRPGGWQTAHGPARDYAARGGPTLNWEHVVEQSQAAKSGFPLEWINHPDNMMLLESTVNFAKNGYYSKTFNWTGGQSIRNMLAGMPFNQQWDFGMYVINTIRTYGKEALPGNLPGI</sequence>
<dbReference type="Proteomes" id="UP000612585">
    <property type="component" value="Unassembled WGS sequence"/>
</dbReference>
<feature type="region of interest" description="Disordered" evidence="2">
    <location>
        <begin position="785"/>
        <end position="804"/>
    </location>
</feature>
<reference evidence="5" key="1">
    <citation type="submission" date="2021-01" db="EMBL/GenBank/DDBJ databases">
        <title>Whole genome shotgun sequence of Virgisporangium aurantiacum NBRC 16421.</title>
        <authorList>
            <person name="Komaki H."/>
            <person name="Tamura T."/>
        </authorList>
    </citation>
    <scope>NUCLEOTIDE SEQUENCE</scope>
    <source>
        <strain evidence="5">NBRC 16421</strain>
    </source>
</reference>
<dbReference type="PANTHER" id="PTHR32305">
    <property type="match status" value="1"/>
</dbReference>
<dbReference type="NCBIfam" id="TIGR03696">
    <property type="entry name" value="Rhs_assc_core"/>
    <property type="match status" value="1"/>
</dbReference>
<dbReference type="InterPro" id="IPR056823">
    <property type="entry name" value="TEN-like_YD-shell"/>
</dbReference>
<dbReference type="InterPro" id="IPR006530">
    <property type="entry name" value="YD"/>
</dbReference>
<dbReference type="NCBIfam" id="TIGR01643">
    <property type="entry name" value="YD_repeat_2x"/>
    <property type="match status" value="2"/>
</dbReference>
<dbReference type="InterPro" id="IPR031325">
    <property type="entry name" value="RHS_repeat"/>
</dbReference>